<evidence type="ECO:0000256" key="1">
    <source>
        <dbReference type="ARBA" id="ARBA00022723"/>
    </source>
</evidence>
<dbReference type="PANTHER" id="PTHR32410:SF216">
    <property type="entry name" value="PHORBOL-ESTER_DAG-TYPE DOMAIN-CONTAINING PROTEIN"/>
    <property type="match status" value="1"/>
</dbReference>
<dbReference type="InterPro" id="IPR002219">
    <property type="entry name" value="PKC_DAG/PE"/>
</dbReference>
<dbReference type="InterPro" id="IPR053192">
    <property type="entry name" value="Vacuole_Formation_Reg"/>
</dbReference>
<accession>A0A2I4HNB4</accession>
<proteinExistence type="predicted"/>
<dbReference type="InterPro" id="IPR046349">
    <property type="entry name" value="C1-like_sf"/>
</dbReference>
<dbReference type="GeneID" id="109019684"/>
<evidence type="ECO:0000256" key="2">
    <source>
        <dbReference type="ARBA" id="ARBA00022737"/>
    </source>
</evidence>
<evidence type="ECO:0000256" key="4">
    <source>
        <dbReference type="ARBA" id="ARBA00022833"/>
    </source>
</evidence>
<dbReference type="KEGG" id="jre:109019684"/>
<evidence type="ECO:0000313" key="6">
    <source>
        <dbReference type="Proteomes" id="UP000235220"/>
    </source>
</evidence>
<feature type="domain" description="Phorbol-ester/DAG-type" evidence="5">
    <location>
        <begin position="126"/>
        <end position="173"/>
    </location>
</feature>
<dbReference type="Pfam" id="PF03107">
    <property type="entry name" value="C1_2"/>
    <property type="match status" value="7"/>
</dbReference>
<dbReference type="OrthoDB" id="1596030at2759"/>
<name>A0A2I4HNB4_JUGRE</name>
<organism evidence="6 7">
    <name type="scientific">Juglans regia</name>
    <name type="common">English walnut</name>
    <dbReference type="NCBI Taxonomy" id="51240"/>
    <lineage>
        <taxon>Eukaryota</taxon>
        <taxon>Viridiplantae</taxon>
        <taxon>Streptophyta</taxon>
        <taxon>Embryophyta</taxon>
        <taxon>Tracheophyta</taxon>
        <taxon>Spermatophyta</taxon>
        <taxon>Magnoliopsida</taxon>
        <taxon>eudicotyledons</taxon>
        <taxon>Gunneridae</taxon>
        <taxon>Pentapetalae</taxon>
        <taxon>rosids</taxon>
        <taxon>fabids</taxon>
        <taxon>Fagales</taxon>
        <taxon>Juglandaceae</taxon>
        <taxon>Juglans</taxon>
    </lineage>
</organism>
<dbReference type="GO" id="GO:0008270">
    <property type="term" value="F:zinc ion binding"/>
    <property type="evidence" value="ECO:0007669"/>
    <property type="project" value="UniProtKB-KW"/>
</dbReference>
<keyword evidence="3" id="KW-0863">Zinc-finger</keyword>
<gene>
    <name evidence="7 8" type="primary">LOC109019684</name>
</gene>
<feature type="domain" description="Phorbol-ester/DAG-type" evidence="5">
    <location>
        <begin position="14"/>
        <end position="69"/>
    </location>
</feature>
<dbReference type="Proteomes" id="UP000235220">
    <property type="component" value="Chromosome 13"/>
</dbReference>
<keyword evidence="1" id="KW-0479">Metal-binding</keyword>
<keyword evidence="2" id="KW-0677">Repeat</keyword>
<keyword evidence="4" id="KW-0862">Zinc</keyword>
<dbReference type="Gene3D" id="3.30.60.20">
    <property type="match status" value="1"/>
</dbReference>
<evidence type="ECO:0000313" key="8">
    <source>
        <dbReference type="RefSeq" id="XP_035540472.1"/>
    </source>
</evidence>
<dbReference type="SUPFAM" id="SSF57889">
    <property type="entry name" value="Cysteine-rich domain"/>
    <property type="match status" value="4"/>
</dbReference>
<reference evidence="7 8" key="1">
    <citation type="submission" date="2025-04" db="UniProtKB">
        <authorList>
            <consortium name="RefSeq"/>
        </authorList>
    </citation>
    <scope>IDENTIFICATION</scope>
    <source>
        <tissue evidence="7 8">Leaves</tissue>
    </source>
</reference>
<dbReference type="AlphaFoldDB" id="A0A2I4HNB4"/>
<evidence type="ECO:0000313" key="7">
    <source>
        <dbReference type="RefSeq" id="XP_035540471.1"/>
    </source>
</evidence>
<dbReference type="InterPro" id="IPR004146">
    <property type="entry name" value="DC1"/>
</dbReference>
<keyword evidence="6" id="KW-1185">Reference proteome</keyword>
<dbReference type="RefSeq" id="XP_035540472.1">
    <property type="nucleotide sequence ID" value="XM_035684579.1"/>
</dbReference>
<sequence>MEETRVNYIDFIHEHPLVFKEDLENDGNKEAVCSRCQEPVLGPGYKCSECYFLLHKSCHELPPEIHHHCLHPNHTLILRAPSKSNTCDACLEKCSRRLFYRCDTCDFDLDINCVYRWRSSIDECRQHLFVPILNQIQFICEACGEETKDIAYLCSICRFLVHQKCAGYPRTISTTVHNHSLTLTCSLHQMVEEKDDILCKLCHRKVKTKYGVYYCQDCRYAAHLQCARKCQGEYMDLSATTESVPCESDLVSEIKHISHEHKLIISKKELEDDKICEGCMLSISPPFYSCEQCNFFLHGRCTILSSKKQHLLHRHPLTLLLQASSPSGIFRCYACDRFQHGFCYRCDLCRNKFDIQCSSLPETLKHEGHQHSLFIGLNRDKIICNGCYDKDRPSHLFVCKKCETFGLCVRCATLPYRIRYEYDLHDYLTLTYSVEDDSGEYYCFICEKSRDSRKWFYYCKECDFAAHPDCVIGKYSRIKFGRTFTCREYHDQHQPLTVVQKNEYSAPCDTCGTTFNGLAVACTQCKFNSHLFTWLWGSESICATRKIRSRNMLQ</sequence>
<dbReference type="Gramene" id="Jr13_13050_p1">
    <property type="protein sequence ID" value="cds.Jr13_13050_p1"/>
    <property type="gene ID" value="Jr13_13050"/>
</dbReference>
<dbReference type="PROSITE" id="PS50081">
    <property type="entry name" value="ZF_DAG_PE_2"/>
    <property type="match status" value="2"/>
</dbReference>
<protein>
    <submittedName>
        <fullName evidence="7 8">Uncharacterized protein LOC109019684</fullName>
    </submittedName>
</protein>
<dbReference type="SMART" id="SM00249">
    <property type="entry name" value="PHD"/>
    <property type="match status" value="4"/>
</dbReference>
<dbReference type="PANTHER" id="PTHR32410">
    <property type="entry name" value="CYSTEINE/HISTIDINE-RICH C1 DOMAIN FAMILY PROTEIN"/>
    <property type="match status" value="1"/>
</dbReference>
<evidence type="ECO:0000259" key="5">
    <source>
        <dbReference type="PROSITE" id="PS50081"/>
    </source>
</evidence>
<dbReference type="InterPro" id="IPR001965">
    <property type="entry name" value="Znf_PHD"/>
</dbReference>
<dbReference type="SMART" id="SM00109">
    <property type="entry name" value="C1"/>
    <property type="match status" value="4"/>
</dbReference>
<dbReference type="RefSeq" id="XP_035540471.1">
    <property type="nucleotide sequence ID" value="XM_035684578.1"/>
</dbReference>
<evidence type="ECO:0000256" key="3">
    <source>
        <dbReference type="ARBA" id="ARBA00022771"/>
    </source>
</evidence>